<evidence type="ECO:0000313" key="1">
    <source>
        <dbReference type="EMBL" id="KAK0466219.1"/>
    </source>
</evidence>
<dbReference type="Proteomes" id="UP001175211">
    <property type="component" value="Unassembled WGS sequence"/>
</dbReference>
<gene>
    <name evidence="1" type="ORF">EV420DRAFT_1510619</name>
</gene>
<dbReference type="AlphaFoldDB" id="A0AA39NIL1"/>
<proteinExistence type="predicted"/>
<evidence type="ECO:0000313" key="2">
    <source>
        <dbReference type="Proteomes" id="UP001175211"/>
    </source>
</evidence>
<sequence>MDSHAALISANVLSYLDGKPLKEYKGSYELILVTNGKNDGATYFVYSGVLSWEIGMRD</sequence>
<dbReference type="RefSeq" id="XP_060337046.1">
    <property type="nucleotide sequence ID" value="XM_060471516.1"/>
</dbReference>
<dbReference type="GeneID" id="85355064"/>
<name>A0AA39NIL1_ARMTA</name>
<organism evidence="1 2">
    <name type="scientific">Armillaria tabescens</name>
    <name type="common">Ringless honey mushroom</name>
    <name type="synonym">Agaricus tabescens</name>
    <dbReference type="NCBI Taxonomy" id="1929756"/>
    <lineage>
        <taxon>Eukaryota</taxon>
        <taxon>Fungi</taxon>
        <taxon>Dikarya</taxon>
        <taxon>Basidiomycota</taxon>
        <taxon>Agaricomycotina</taxon>
        <taxon>Agaricomycetes</taxon>
        <taxon>Agaricomycetidae</taxon>
        <taxon>Agaricales</taxon>
        <taxon>Marasmiineae</taxon>
        <taxon>Physalacriaceae</taxon>
        <taxon>Desarmillaria</taxon>
    </lineage>
</organism>
<reference evidence="1" key="1">
    <citation type="submission" date="2023-06" db="EMBL/GenBank/DDBJ databases">
        <authorList>
            <consortium name="Lawrence Berkeley National Laboratory"/>
            <person name="Ahrendt S."/>
            <person name="Sahu N."/>
            <person name="Indic B."/>
            <person name="Wong-Bajracharya J."/>
            <person name="Merenyi Z."/>
            <person name="Ke H.-M."/>
            <person name="Monk M."/>
            <person name="Kocsube S."/>
            <person name="Drula E."/>
            <person name="Lipzen A."/>
            <person name="Balint B."/>
            <person name="Henrissat B."/>
            <person name="Andreopoulos B."/>
            <person name="Martin F.M."/>
            <person name="Harder C.B."/>
            <person name="Rigling D."/>
            <person name="Ford K.L."/>
            <person name="Foster G.D."/>
            <person name="Pangilinan J."/>
            <person name="Papanicolaou A."/>
            <person name="Barry K."/>
            <person name="LaButti K."/>
            <person name="Viragh M."/>
            <person name="Koriabine M."/>
            <person name="Yan M."/>
            <person name="Riley R."/>
            <person name="Champramary S."/>
            <person name="Plett K.L."/>
            <person name="Tsai I.J."/>
            <person name="Slot J."/>
            <person name="Sipos G."/>
            <person name="Plett J."/>
            <person name="Nagy L.G."/>
            <person name="Grigoriev I.V."/>
        </authorList>
    </citation>
    <scope>NUCLEOTIDE SEQUENCE</scope>
    <source>
        <strain evidence="1">CCBAS 213</strain>
    </source>
</reference>
<dbReference type="EMBL" id="JAUEPS010000004">
    <property type="protein sequence ID" value="KAK0466219.1"/>
    <property type="molecule type" value="Genomic_DNA"/>
</dbReference>
<protein>
    <submittedName>
        <fullName evidence="1">Uncharacterized protein</fullName>
    </submittedName>
</protein>
<comment type="caution">
    <text evidence="1">The sequence shown here is derived from an EMBL/GenBank/DDBJ whole genome shotgun (WGS) entry which is preliminary data.</text>
</comment>
<accession>A0AA39NIL1</accession>
<keyword evidence="2" id="KW-1185">Reference proteome</keyword>